<dbReference type="Gene3D" id="2.40.50.140">
    <property type="entry name" value="Nucleic acid-binding proteins"/>
    <property type="match status" value="1"/>
</dbReference>
<protein>
    <submittedName>
        <fullName evidence="1">Uncharacterized protein</fullName>
    </submittedName>
</protein>
<dbReference type="Proteomes" id="UP000008792">
    <property type="component" value="Unassembled WGS sequence"/>
</dbReference>
<dbReference type="HOGENOM" id="CLU_1311269_0_0_1"/>
<accession>B4LGP5</accession>
<dbReference type="PhylomeDB" id="B4LGP5"/>
<name>B4LGP5_DROVI</name>
<dbReference type="EMBL" id="CH940647">
    <property type="protein sequence ID" value="EDW70510.1"/>
    <property type="molecule type" value="Genomic_DNA"/>
</dbReference>
<sequence length="215" mass="24342">MTSPTSEDIEDQLDNFIIRKPREQVNTYAAARKETKDGQQIHEHIPLLVNDILGSSPDPDDKGVFTVFNPTTLKYRTCLVYGFVAGRGVHNKSFYKYIIDDGTGTMEFSIYVKPKESELIKRLYNEANSLVGTAGLQYERVSASMVRLLGKALEYIDGSVILPGNNVLLYGRPNRFRDKNVFDVISFTVDNEKSRKLEIAFNDNLIDYYQSHGAT</sequence>
<dbReference type="OrthoDB" id="7915056at2759"/>
<dbReference type="OMA" id="GRGVHNK"/>
<dbReference type="AlphaFoldDB" id="B4LGP5"/>
<dbReference type="FunCoup" id="B4LGP5">
    <property type="interactions" value="1"/>
</dbReference>
<dbReference type="KEGG" id="dvi:6622940"/>
<proteinExistence type="predicted"/>
<dbReference type="InterPro" id="IPR012340">
    <property type="entry name" value="NA-bd_OB-fold"/>
</dbReference>
<evidence type="ECO:0000313" key="1">
    <source>
        <dbReference type="EMBL" id="EDW70510.1"/>
    </source>
</evidence>
<gene>
    <name evidence="1" type="primary">Dvir\GJ11490</name>
    <name evidence="1" type="ORF">Dvir_GJ11490</name>
</gene>
<evidence type="ECO:0000313" key="2">
    <source>
        <dbReference type="Proteomes" id="UP000008792"/>
    </source>
</evidence>
<dbReference type="InParanoid" id="B4LGP5"/>
<organism evidence="1 2">
    <name type="scientific">Drosophila virilis</name>
    <name type="common">Fruit fly</name>
    <dbReference type="NCBI Taxonomy" id="7244"/>
    <lineage>
        <taxon>Eukaryota</taxon>
        <taxon>Metazoa</taxon>
        <taxon>Ecdysozoa</taxon>
        <taxon>Arthropoda</taxon>
        <taxon>Hexapoda</taxon>
        <taxon>Insecta</taxon>
        <taxon>Pterygota</taxon>
        <taxon>Neoptera</taxon>
        <taxon>Endopterygota</taxon>
        <taxon>Diptera</taxon>
        <taxon>Brachycera</taxon>
        <taxon>Muscomorpha</taxon>
        <taxon>Ephydroidea</taxon>
        <taxon>Drosophilidae</taxon>
        <taxon>Drosophila</taxon>
    </lineage>
</organism>
<reference evidence="1 2" key="1">
    <citation type="journal article" date="2007" name="Nature">
        <title>Evolution of genes and genomes on the Drosophila phylogeny.</title>
        <authorList>
            <consortium name="Drosophila 12 Genomes Consortium"/>
            <person name="Clark A.G."/>
            <person name="Eisen M.B."/>
            <person name="Smith D.R."/>
            <person name="Bergman C.M."/>
            <person name="Oliver B."/>
            <person name="Markow T.A."/>
            <person name="Kaufman T.C."/>
            <person name="Kellis M."/>
            <person name="Gelbart W."/>
            <person name="Iyer V.N."/>
            <person name="Pollard D.A."/>
            <person name="Sackton T.B."/>
            <person name="Larracuente A.M."/>
            <person name="Singh N.D."/>
            <person name="Abad J.P."/>
            <person name="Abt D.N."/>
            <person name="Adryan B."/>
            <person name="Aguade M."/>
            <person name="Akashi H."/>
            <person name="Anderson W.W."/>
            <person name="Aquadro C.F."/>
            <person name="Ardell D.H."/>
            <person name="Arguello R."/>
            <person name="Artieri C.G."/>
            <person name="Barbash D.A."/>
            <person name="Barker D."/>
            <person name="Barsanti P."/>
            <person name="Batterham P."/>
            <person name="Batzoglou S."/>
            <person name="Begun D."/>
            <person name="Bhutkar A."/>
            <person name="Blanco E."/>
            <person name="Bosak S.A."/>
            <person name="Bradley R.K."/>
            <person name="Brand A.D."/>
            <person name="Brent M.R."/>
            <person name="Brooks A.N."/>
            <person name="Brown R.H."/>
            <person name="Butlin R.K."/>
            <person name="Caggese C."/>
            <person name="Calvi B.R."/>
            <person name="Bernardo de Carvalho A."/>
            <person name="Caspi A."/>
            <person name="Castrezana S."/>
            <person name="Celniker S.E."/>
            <person name="Chang J.L."/>
            <person name="Chapple C."/>
            <person name="Chatterji S."/>
            <person name="Chinwalla A."/>
            <person name="Civetta A."/>
            <person name="Clifton S.W."/>
            <person name="Comeron J.M."/>
            <person name="Costello J.C."/>
            <person name="Coyne J.A."/>
            <person name="Daub J."/>
            <person name="David R.G."/>
            <person name="Delcher A.L."/>
            <person name="Delehaunty K."/>
            <person name="Do C.B."/>
            <person name="Ebling H."/>
            <person name="Edwards K."/>
            <person name="Eickbush T."/>
            <person name="Evans J.D."/>
            <person name="Filipski A."/>
            <person name="Findeiss S."/>
            <person name="Freyhult E."/>
            <person name="Fulton L."/>
            <person name="Fulton R."/>
            <person name="Garcia A.C."/>
            <person name="Gardiner A."/>
            <person name="Garfield D.A."/>
            <person name="Garvin B.E."/>
            <person name="Gibson G."/>
            <person name="Gilbert D."/>
            <person name="Gnerre S."/>
            <person name="Godfrey J."/>
            <person name="Good R."/>
            <person name="Gotea V."/>
            <person name="Gravely B."/>
            <person name="Greenberg A.J."/>
            <person name="Griffiths-Jones S."/>
            <person name="Gross S."/>
            <person name="Guigo R."/>
            <person name="Gustafson E.A."/>
            <person name="Haerty W."/>
            <person name="Hahn M.W."/>
            <person name="Halligan D.L."/>
            <person name="Halpern A.L."/>
            <person name="Halter G.M."/>
            <person name="Han M.V."/>
            <person name="Heger A."/>
            <person name="Hillier L."/>
            <person name="Hinrichs A.S."/>
            <person name="Holmes I."/>
            <person name="Hoskins R.A."/>
            <person name="Hubisz M.J."/>
            <person name="Hultmark D."/>
            <person name="Huntley M.A."/>
            <person name="Jaffe D.B."/>
            <person name="Jagadeeshan S."/>
            <person name="Jeck W.R."/>
            <person name="Johnson J."/>
            <person name="Jones C.D."/>
            <person name="Jordan W.C."/>
            <person name="Karpen G.H."/>
            <person name="Kataoka E."/>
            <person name="Keightley P.D."/>
            <person name="Kheradpour P."/>
            <person name="Kirkness E.F."/>
            <person name="Koerich L.B."/>
            <person name="Kristiansen K."/>
            <person name="Kudrna D."/>
            <person name="Kulathinal R.J."/>
            <person name="Kumar S."/>
            <person name="Kwok R."/>
            <person name="Lander E."/>
            <person name="Langley C.H."/>
            <person name="Lapoint R."/>
            <person name="Lazzaro B.P."/>
            <person name="Lee S.J."/>
            <person name="Levesque L."/>
            <person name="Li R."/>
            <person name="Lin C.F."/>
            <person name="Lin M.F."/>
            <person name="Lindblad-Toh K."/>
            <person name="Llopart A."/>
            <person name="Long M."/>
            <person name="Low L."/>
            <person name="Lozovsky E."/>
            <person name="Lu J."/>
            <person name="Luo M."/>
            <person name="Machado C.A."/>
            <person name="Makalowski W."/>
            <person name="Marzo M."/>
            <person name="Matsuda M."/>
            <person name="Matzkin L."/>
            <person name="McAllister B."/>
            <person name="McBride C.S."/>
            <person name="McKernan B."/>
            <person name="McKernan K."/>
            <person name="Mendez-Lago M."/>
            <person name="Minx P."/>
            <person name="Mollenhauer M.U."/>
            <person name="Montooth K."/>
            <person name="Mount S.M."/>
            <person name="Mu X."/>
            <person name="Myers E."/>
            <person name="Negre B."/>
            <person name="Newfeld S."/>
            <person name="Nielsen R."/>
            <person name="Noor M.A."/>
            <person name="O'Grady P."/>
            <person name="Pachter L."/>
            <person name="Papaceit M."/>
            <person name="Parisi M.J."/>
            <person name="Parisi M."/>
            <person name="Parts L."/>
            <person name="Pedersen J.S."/>
            <person name="Pesole G."/>
            <person name="Phillippy A.M."/>
            <person name="Ponting C.P."/>
            <person name="Pop M."/>
            <person name="Porcelli D."/>
            <person name="Powell J.R."/>
            <person name="Prohaska S."/>
            <person name="Pruitt K."/>
            <person name="Puig M."/>
            <person name="Quesneville H."/>
            <person name="Ram K.R."/>
            <person name="Rand D."/>
            <person name="Rasmussen M.D."/>
            <person name="Reed L.K."/>
            <person name="Reenan R."/>
            <person name="Reily A."/>
            <person name="Remington K.A."/>
            <person name="Rieger T.T."/>
            <person name="Ritchie M.G."/>
            <person name="Robin C."/>
            <person name="Rogers Y.H."/>
            <person name="Rohde C."/>
            <person name="Rozas J."/>
            <person name="Rubenfield M.J."/>
            <person name="Ruiz A."/>
            <person name="Russo S."/>
            <person name="Salzberg S.L."/>
            <person name="Sanchez-Gracia A."/>
            <person name="Saranga D.J."/>
            <person name="Sato H."/>
            <person name="Schaeffer S.W."/>
            <person name="Schatz M.C."/>
            <person name="Schlenke T."/>
            <person name="Schwartz R."/>
            <person name="Segarra C."/>
            <person name="Singh R.S."/>
            <person name="Sirot L."/>
            <person name="Sirota M."/>
            <person name="Sisneros N.B."/>
            <person name="Smith C.D."/>
            <person name="Smith T.F."/>
            <person name="Spieth J."/>
            <person name="Stage D.E."/>
            <person name="Stark A."/>
            <person name="Stephan W."/>
            <person name="Strausberg R.L."/>
            <person name="Strempel S."/>
            <person name="Sturgill D."/>
            <person name="Sutton G."/>
            <person name="Sutton G.G."/>
            <person name="Tao W."/>
            <person name="Teichmann S."/>
            <person name="Tobari Y.N."/>
            <person name="Tomimura Y."/>
            <person name="Tsolas J.M."/>
            <person name="Valente V.L."/>
            <person name="Venter E."/>
            <person name="Venter J.C."/>
            <person name="Vicario S."/>
            <person name="Vieira F.G."/>
            <person name="Vilella A.J."/>
            <person name="Villasante A."/>
            <person name="Walenz B."/>
            <person name="Wang J."/>
            <person name="Wasserman M."/>
            <person name="Watts T."/>
            <person name="Wilson D."/>
            <person name="Wilson R.K."/>
            <person name="Wing R.A."/>
            <person name="Wolfner M.F."/>
            <person name="Wong A."/>
            <person name="Wong G.K."/>
            <person name="Wu C.I."/>
            <person name="Wu G."/>
            <person name="Yamamoto D."/>
            <person name="Yang H.P."/>
            <person name="Yang S.P."/>
            <person name="Yorke J.A."/>
            <person name="Yoshida K."/>
            <person name="Zdobnov E."/>
            <person name="Zhang P."/>
            <person name="Zhang Y."/>
            <person name="Zimin A.V."/>
            <person name="Baldwin J."/>
            <person name="Abdouelleil A."/>
            <person name="Abdulkadir J."/>
            <person name="Abebe A."/>
            <person name="Abera B."/>
            <person name="Abreu J."/>
            <person name="Acer S.C."/>
            <person name="Aftuck L."/>
            <person name="Alexander A."/>
            <person name="An P."/>
            <person name="Anderson E."/>
            <person name="Anderson S."/>
            <person name="Arachi H."/>
            <person name="Azer M."/>
            <person name="Bachantsang P."/>
            <person name="Barry A."/>
            <person name="Bayul T."/>
            <person name="Berlin A."/>
            <person name="Bessette D."/>
            <person name="Bloom T."/>
            <person name="Blye J."/>
            <person name="Boguslavskiy L."/>
            <person name="Bonnet C."/>
            <person name="Boukhgalter B."/>
            <person name="Bourzgui I."/>
            <person name="Brown A."/>
            <person name="Cahill P."/>
            <person name="Channer S."/>
            <person name="Cheshatsang Y."/>
            <person name="Chuda L."/>
            <person name="Citroen M."/>
            <person name="Collymore A."/>
            <person name="Cooke P."/>
            <person name="Costello M."/>
            <person name="D'Aco K."/>
            <person name="Daza R."/>
            <person name="De Haan G."/>
            <person name="DeGray S."/>
            <person name="DeMaso C."/>
            <person name="Dhargay N."/>
            <person name="Dooley K."/>
            <person name="Dooley E."/>
            <person name="Doricent M."/>
            <person name="Dorje P."/>
            <person name="Dorjee K."/>
            <person name="Dupes A."/>
            <person name="Elong R."/>
            <person name="Falk J."/>
            <person name="Farina A."/>
            <person name="Faro S."/>
            <person name="Ferguson D."/>
            <person name="Fisher S."/>
            <person name="Foley C.D."/>
            <person name="Franke A."/>
            <person name="Friedrich D."/>
            <person name="Gadbois L."/>
            <person name="Gearin G."/>
            <person name="Gearin C.R."/>
            <person name="Giannoukos G."/>
            <person name="Goode T."/>
            <person name="Graham J."/>
            <person name="Grandbois E."/>
            <person name="Grewal S."/>
            <person name="Gyaltsen K."/>
            <person name="Hafez N."/>
            <person name="Hagos B."/>
            <person name="Hall J."/>
            <person name="Henson C."/>
            <person name="Hollinger A."/>
            <person name="Honan T."/>
            <person name="Huard M.D."/>
            <person name="Hughes L."/>
            <person name="Hurhula B."/>
            <person name="Husby M.E."/>
            <person name="Kamat A."/>
            <person name="Kanga B."/>
            <person name="Kashin S."/>
            <person name="Khazanovich D."/>
            <person name="Kisner P."/>
            <person name="Lance K."/>
            <person name="Lara M."/>
            <person name="Lee W."/>
            <person name="Lennon N."/>
            <person name="Letendre F."/>
            <person name="LeVine R."/>
            <person name="Lipovsky A."/>
            <person name="Liu X."/>
            <person name="Liu J."/>
            <person name="Liu S."/>
            <person name="Lokyitsang T."/>
            <person name="Lokyitsang Y."/>
            <person name="Lubonja R."/>
            <person name="Lui A."/>
            <person name="MacDonald P."/>
            <person name="Magnisalis V."/>
            <person name="Maru K."/>
            <person name="Matthews C."/>
            <person name="McCusker W."/>
            <person name="McDonough S."/>
            <person name="Mehta T."/>
            <person name="Meldrim J."/>
            <person name="Meneus L."/>
            <person name="Mihai O."/>
            <person name="Mihalev A."/>
            <person name="Mihova T."/>
            <person name="Mittelman R."/>
            <person name="Mlenga V."/>
            <person name="Montmayeur A."/>
            <person name="Mulrain L."/>
            <person name="Navidi A."/>
            <person name="Naylor J."/>
            <person name="Negash T."/>
            <person name="Nguyen T."/>
            <person name="Nguyen N."/>
            <person name="Nicol R."/>
            <person name="Norbu C."/>
            <person name="Norbu N."/>
            <person name="Novod N."/>
            <person name="O'Neill B."/>
            <person name="Osman S."/>
            <person name="Markiewicz E."/>
            <person name="Oyono O.L."/>
            <person name="Patti C."/>
            <person name="Phunkhang P."/>
            <person name="Pierre F."/>
            <person name="Priest M."/>
            <person name="Raghuraman S."/>
            <person name="Rege F."/>
            <person name="Reyes R."/>
            <person name="Rise C."/>
            <person name="Rogov P."/>
            <person name="Ross K."/>
            <person name="Ryan E."/>
            <person name="Settipalli S."/>
            <person name="Shea T."/>
            <person name="Sherpa N."/>
            <person name="Shi L."/>
            <person name="Shih D."/>
            <person name="Sparrow T."/>
            <person name="Spaulding J."/>
            <person name="Stalker J."/>
            <person name="Stange-Thomann N."/>
            <person name="Stavropoulos S."/>
            <person name="Stone C."/>
            <person name="Strader C."/>
            <person name="Tesfaye S."/>
            <person name="Thomson T."/>
            <person name="Thoulutsang Y."/>
            <person name="Thoulutsang D."/>
            <person name="Topham K."/>
            <person name="Topping I."/>
            <person name="Tsamla T."/>
            <person name="Vassiliev H."/>
            <person name="Vo A."/>
            <person name="Wangchuk T."/>
            <person name="Wangdi T."/>
            <person name="Weiand M."/>
            <person name="Wilkinson J."/>
            <person name="Wilson A."/>
            <person name="Yadav S."/>
            <person name="Young G."/>
            <person name="Yu Q."/>
            <person name="Zembek L."/>
            <person name="Zhong D."/>
            <person name="Zimmer A."/>
            <person name="Zwirko Z."/>
            <person name="Jaffe D.B."/>
            <person name="Alvarez P."/>
            <person name="Brockman W."/>
            <person name="Butler J."/>
            <person name="Chin C."/>
            <person name="Gnerre S."/>
            <person name="Grabherr M."/>
            <person name="Kleber M."/>
            <person name="Mauceli E."/>
            <person name="MacCallum I."/>
        </authorList>
    </citation>
    <scope>NUCLEOTIDE SEQUENCE [LARGE SCALE GENOMIC DNA]</scope>
    <source>
        <strain evidence="2">Tucson 15010-1051.87</strain>
    </source>
</reference>
<dbReference type="eggNOG" id="ENOG502TAPI">
    <property type="taxonomic scope" value="Eukaryota"/>
</dbReference>
<keyword evidence="2" id="KW-1185">Reference proteome</keyword>